<accession>A0ABT9H9Y8</accession>
<keyword evidence="4" id="KW-1185">Reference proteome</keyword>
<comment type="caution">
    <text evidence="3">The sequence shown here is derived from an EMBL/GenBank/DDBJ whole genome shotgun (WGS) entry which is preliminary data.</text>
</comment>
<sequence length="1073" mass="114431">MDGADTQATAEAEQPRERRSRWRKKRWMGPLGIVLAMLLAVLATWLMRERIAGDIIEDQLALYDIPASYDIAEIGAQRQILTNIVLGDPAQPDFTAERVELRLRHRFGTPTIERVILFKPRLYGVLRGSTPSFGSLDPLIFAETDGEPGLPELNLAVRDGRGLLETAYGPIGIKLEGEGRIDDGFSGIAAAAAPALDLPGCALRQASVYGRLTTADGEPAFTGPVRLGSGACGALTLAQFAAGVRAKASSDLRDFSGRASLQSSRIAGSGFSAKGLDGTMRASWRDGIFAANHTLALRGVDTPQVSGALLTLEGTARATSGFANATWRGDVEANGLRPGRQAEAALSGLAGTGAGTLVEPIVRRIAAALRREAQGSAFTADLTARRKEGGIALFMAQGELRGGSGRKLVSLSQIQASQAGEAPARFSGNFAMGGSDLPTMSGRMESGGAGALVFRLAMAPYEADGSEIAIPRLALAQRADGGFDFTGEALMSGALPDGSGRELQLPLSGRWSPGRSLALWRECTDIRFAQLQFSNLNLDRQSLTVCPPPGRAIVENGPQGVRIAAGAPRLDLAGRLGATPIRLSAGAVGFAYPGVLTARRIDASLGPADTASRFAIDNLDARFGDVIGGRFADADVTLHAVPLDIRGTSGEWRYAEGQLDLTGGSFRLVDRAEPHRFEPLEAREARLTLVENIITAFAELRHPGSDRVVTAVDIHHDLSTGRGEAELAVAGLRFDRQLQPDDLSRLALGVIANADGLIAGTGRVEWDEAGVTSSGVLETEEFDFAAAFGPVRGASGRIVFTDLLSLTTAPDQRLSIGSVNPGVEVTDGTLDFALRDWTLLSVEGGRWPFMGGELILREVDLNFGISEQRRYVFEIVGLDAGVFVEQMDIGNLAATGIFDGTVPIVFDVSGNGRIDEGELVSRAPGGNISYVGELTYEDLSPMADFAFDALRSLDYSRMRLVMEGPLTGEIVTRVRFDGISQGEGTASNFITRRLARLPLRFRINIRAQFYQLINSMKSLYDPAAVRDPRELGLLSDDGSRLIRREITGEEAGPEDDPDDPFAAEVTIQEQESE</sequence>
<keyword evidence="2" id="KW-0812">Transmembrane</keyword>
<proteinExistence type="predicted"/>
<name>A0ABT9H9Y8_9SPHN</name>
<evidence type="ECO:0000313" key="4">
    <source>
        <dbReference type="Proteomes" id="UP001235664"/>
    </source>
</evidence>
<keyword evidence="2" id="KW-0472">Membrane</keyword>
<evidence type="ECO:0000256" key="1">
    <source>
        <dbReference type="SAM" id="MobiDB-lite"/>
    </source>
</evidence>
<dbReference type="Pfam" id="PF11739">
    <property type="entry name" value="YdbH-like"/>
    <property type="match status" value="1"/>
</dbReference>
<feature type="transmembrane region" description="Helical" evidence="2">
    <location>
        <begin position="27"/>
        <end position="47"/>
    </location>
</feature>
<dbReference type="EMBL" id="JAVAIL010000002">
    <property type="protein sequence ID" value="MDP4539635.1"/>
    <property type="molecule type" value="Genomic_DNA"/>
</dbReference>
<evidence type="ECO:0000256" key="2">
    <source>
        <dbReference type="SAM" id="Phobius"/>
    </source>
</evidence>
<organism evidence="3 4">
    <name type="scientific">Qipengyuania benthica</name>
    <dbReference type="NCBI Taxonomy" id="3067651"/>
    <lineage>
        <taxon>Bacteria</taxon>
        <taxon>Pseudomonadati</taxon>
        <taxon>Pseudomonadota</taxon>
        <taxon>Alphaproteobacteria</taxon>
        <taxon>Sphingomonadales</taxon>
        <taxon>Erythrobacteraceae</taxon>
        <taxon>Qipengyuania</taxon>
    </lineage>
</organism>
<evidence type="ECO:0000313" key="3">
    <source>
        <dbReference type="EMBL" id="MDP4539635.1"/>
    </source>
</evidence>
<dbReference type="Proteomes" id="UP001235664">
    <property type="component" value="Unassembled WGS sequence"/>
</dbReference>
<feature type="region of interest" description="Disordered" evidence="1">
    <location>
        <begin position="1"/>
        <end position="21"/>
    </location>
</feature>
<reference evidence="3 4" key="1">
    <citation type="submission" date="2023-08" db="EMBL/GenBank/DDBJ databases">
        <title>genomic of DY56.</title>
        <authorList>
            <person name="Wang Y."/>
        </authorList>
    </citation>
    <scope>NUCLEOTIDE SEQUENCE [LARGE SCALE GENOMIC DNA]</scope>
    <source>
        <strain evidence="3 4">DY56-A-20</strain>
    </source>
</reference>
<dbReference type="InterPro" id="IPR021730">
    <property type="entry name" value="YdbH"/>
</dbReference>
<protein>
    <submittedName>
        <fullName evidence="3">YdbH domain-containing protein</fullName>
    </submittedName>
</protein>
<gene>
    <name evidence="3" type="ORF">Q9K01_08380</name>
</gene>
<dbReference type="RefSeq" id="WP_305929752.1">
    <property type="nucleotide sequence ID" value="NZ_JAVAIL010000002.1"/>
</dbReference>
<keyword evidence="2" id="KW-1133">Transmembrane helix</keyword>
<dbReference type="PROSITE" id="PS00018">
    <property type="entry name" value="EF_HAND_1"/>
    <property type="match status" value="1"/>
</dbReference>
<dbReference type="InterPro" id="IPR018247">
    <property type="entry name" value="EF_Hand_1_Ca_BS"/>
</dbReference>